<evidence type="ECO:0000256" key="1">
    <source>
        <dbReference type="ARBA" id="ARBA00023015"/>
    </source>
</evidence>
<dbReference type="InterPro" id="IPR053721">
    <property type="entry name" value="Fimbrial_Adhesin_Reg"/>
</dbReference>
<sequence>MSTRHVDQDMRIPREEFERIRSTSKMHPRSLDVAFEILVEGKGLVAVANAHGLTKQRALAIRDKIYSAYLTQTPEGWRTAQICGPVEMIDRFVQEAEAERQRYWQNQSMTPKDLDE</sequence>
<dbReference type="Proteomes" id="UP000078356">
    <property type="component" value="Unassembled WGS sequence"/>
</dbReference>
<feature type="domain" description="TrfB transcriptional repressor protein" evidence="3">
    <location>
        <begin position="15"/>
        <end position="87"/>
    </location>
</feature>
<dbReference type="AlphaFoldDB" id="A0A178LDE1"/>
<organism evidence="4 5">
    <name type="scientific">Pseudomonas oryzihabitans</name>
    <dbReference type="NCBI Taxonomy" id="47885"/>
    <lineage>
        <taxon>Bacteria</taxon>
        <taxon>Pseudomonadati</taxon>
        <taxon>Pseudomonadota</taxon>
        <taxon>Gammaproteobacteria</taxon>
        <taxon>Pseudomonadales</taxon>
        <taxon>Pseudomonadaceae</taxon>
        <taxon>Pseudomonas</taxon>
    </lineage>
</organism>
<reference evidence="4 5" key="1">
    <citation type="submission" date="2016-04" db="EMBL/GenBank/DDBJ databases">
        <title>Draft Genome Sequences of Staphylococcus capitis Strain H36, S. capitis Strain H65, S. cohnii Strain H62, S. hominis Strain H69, Mycobacterium iranicum Strain H39, Plantibacter sp. Strain H53, Pseudomonas oryzihabitans Strain H72, and Microbacterium sp. Strain H83, isolated from residential settings.</title>
        <authorList>
            <person name="Lymperopoulou D."/>
            <person name="Adams R.I."/>
            <person name="Lindow S."/>
            <person name="Coil D.A."/>
            <person name="Jospin G."/>
            <person name="Eisen J.A."/>
        </authorList>
    </citation>
    <scope>NUCLEOTIDE SEQUENCE [LARGE SCALE GENOMIC DNA]</scope>
    <source>
        <strain evidence="4 5">H72</strain>
    </source>
</reference>
<dbReference type="OrthoDB" id="6887949at2"/>
<name>A0A178LDE1_9PSED</name>
<gene>
    <name evidence="4" type="ORF">A4V15_20455</name>
</gene>
<evidence type="ECO:0000259" key="3">
    <source>
        <dbReference type="Pfam" id="PF16509"/>
    </source>
</evidence>
<comment type="caution">
    <text evidence="4">The sequence shown here is derived from an EMBL/GenBank/DDBJ whole genome shotgun (WGS) entry which is preliminary data.</text>
</comment>
<dbReference type="InterPro" id="IPR032428">
    <property type="entry name" value="TrfB"/>
</dbReference>
<keyword evidence="1" id="KW-0805">Transcription regulation</keyword>
<dbReference type="Pfam" id="PF16509">
    <property type="entry name" value="KORA"/>
    <property type="match status" value="1"/>
</dbReference>
<accession>A0A178LDE1</accession>
<proteinExistence type="predicted"/>
<protein>
    <submittedName>
        <fullName evidence="4">ParR</fullName>
    </submittedName>
</protein>
<dbReference type="EMBL" id="LWCR01000022">
    <property type="protein sequence ID" value="OAN28424.1"/>
    <property type="molecule type" value="Genomic_DNA"/>
</dbReference>
<evidence type="ECO:0000256" key="2">
    <source>
        <dbReference type="ARBA" id="ARBA00023163"/>
    </source>
</evidence>
<evidence type="ECO:0000313" key="4">
    <source>
        <dbReference type="EMBL" id="OAN28424.1"/>
    </source>
</evidence>
<dbReference type="Gene3D" id="1.10.10.2690">
    <property type="match status" value="1"/>
</dbReference>
<evidence type="ECO:0000313" key="5">
    <source>
        <dbReference type="Proteomes" id="UP000078356"/>
    </source>
</evidence>
<keyword evidence="2" id="KW-0804">Transcription</keyword>
<dbReference type="RefSeq" id="WP_064308176.1">
    <property type="nucleotide sequence ID" value="NZ_FMWB01000024.1"/>
</dbReference>